<organism evidence="1">
    <name type="scientific">marine sediment metagenome</name>
    <dbReference type="NCBI Taxonomy" id="412755"/>
    <lineage>
        <taxon>unclassified sequences</taxon>
        <taxon>metagenomes</taxon>
        <taxon>ecological metagenomes</taxon>
    </lineage>
</organism>
<gene>
    <name evidence="1" type="ORF">S06H3_52729</name>
</gene>
<reference evidence="1" key="1">
    <citation type="journal article" date="2014" name="Front. Microbiol.">
        <title>High frequency of phylogenetically diverse reductive dehalogenase-homologous genes in deep subseafloor sedimentary metagenomes.</title>
        <authorList>
            <person name="Kawai M."/>
            <person name="Futagami T."/>
            <person name="Toyoda A."/>
            <person name="Takaki Y."/>
            <person name="Nishi S."/>
            <person name="Hori S."/>
            <person name="Arai W."/>
            <person name="Tsubouchi T."/>
            <person name="Morono Y."/>
            <person name="Uchiyama I."/>
            <person name="Ito T."/>
            <person name="Fujiyama A."/>
            <person name="Inagaki F."/>
            <person name="Takami H."/>
        </authorList>
    </citation>
    <scope>NUCLEOTIDE SEQUENCE</scope>
    <source>
        <strain evidence="1">Expedition CK06-06</strain>
    </source>
</reference>
<dbReference type="EMBL" id="BARV01033559">
    <property type="protein sequence ID" value="GAI51529.1"/>
    <property type="molecule type" value="Genomic_DNA"/>
</dbReference>
<feature type="non-terminal residue" evidence="1">
    <location>
        <position position="1"/>
    </location>
</feature>
<name>X1R7E6_9ZZZZ</name>
<proteinExistence type="predicted"/>
<comment type="caution">
    <text evidence="1">The sequence shown here is derived from an EMBL/GenBank/DDBJ whole genome shotgun (WGS) entry which is preliminary data.</text>
</comment>
<protein>
    <submittedName>
        <fullName evidence="1">Uncharacterized protein</fullName>
    </submittedName>
</protein>
<dbReference type="AlphaFoldDB" id="X1R7E6"/>
<sequence length="115" mass="12913">HSNRVAVLAETSLADAVNLSRKTNDAYLEMSKQQANAFMEQSKKQSDAYMEHANAQNKEAVGFVQELHKQYLENNRYTLDRLYSVFPEEAMGIASMVTLIIESLKQSGWTAPAKA</sequence>
<accession>X1R7E6</accession>
<evidence type="ECO:0000313" key="1">
    <source>
        <dbReference type="EMBL" id="GAI51529.1"/>
    </source>
</evidence>